<dbReference type="InterPro" id="IPR017853">
    <property type="entry name" value="GH"/>
</dbReference>
<proteinExistence type="predicted"/>
<gene>
    <name evidence="4" type="ORF">MNBD_BACTEROID01-907</name>
</gene>
<protein>
    <recommendedName>
        <fullName evidence="5">Alpha-galactosidase</fullName>
    </recommendedName>
</protein>
<dbReference type="PANTHER" id="PTHR43053">
    <property type="entry name" value="GLYCOSIDASE FAMILY 31"/>
    <property type="match status" value="1"/>
</dbReference>
<dbReference type="SUPFAM" id="SSF51445">
    <property type="entry name" value="(Trans)glycosidases"/>
    <property type="match status" value="1"/>
</dbReference>
<dbReference type="EMBL" id="UOEP01000181">
    <property type="protein sequence ID" value="VAW22940.1"/>
    <property type="molecule type" value="Genomic_DNA"/>
</dbReference>
<dbReference type="InterPro" id="IPR050985">
    <property type="entry name" value="Alpha-glycosidase_related"/>
</dbReference>
<evidence type="ECO:0000256" key="1">
    <source>
        <dbReference type="ARBA" id="ARBA00022801"/>
    </source>
</evidence>
<organism evidence="4">
    <name type="scientific">hydrothermal vent metagenome</name>
    <dbReference type="NCBI Taxonomy" id="652676"/>
    <lineage>
        <taxon>unclassified sequences</taxon>
        <taxon>metagenomes</taxon>
        <taxon>ecological metagenomes</taxon>
    </lineage>
</organism>
<feature type="region of interest" description="Disordered" evidence="3">
    <location>
        <begin position="673"/>
        <end position="711"/>
    </location>
</feature>
<dbReference type="PROSITE" id="PS51318">
    <property type="entry name" value="TAT"/>
    <property type="match status" value="1"/>
</dbReference>
<evidence type="ECO:0000256" key="2">
    <source>
        <dbReference type="ARBA" id="ARBA00023295"/>
    </source>
</evidence>
<dbReference type="Gene3D" id="3.20.20.70">
    <property type="entry name" value="Aldolase class I"/>
    <property type="match status" value="1"/>
</dbReference>
<reference evidence="4" key="1">
    <citation type="submission" date="2018-06" db="EMBL/GenBank/DDBJ databases">
        <authorList>
            <person name="Zhirakovskaya E."/>
        </authorList>
    </citation>
    <scope>NUCLEOTIDE SEQUENCE</scope>
</reference>
<dbReference type="Pfam" id="PF02065">
    <property type="entry name" value="Melibiase"/>
    <property type="match status" value="1"/>
</dbReference>
<dbReference type="PANTHER" id="PTHR43053:SF3">
    <property type="entry name" value="ALPHA-GALACTOSIDASE C-RELATED"/>
    <property type="match status" value="1"/>
</dbReference>
<dbReference type="InterPro" id="IPR013785">
    <property type="entry name" value="Aldolase_TIM"/>
</dbReference>
<sequence length="711" mass="81192">MSEKIYNRRAFIRIGASGLGSAMLNWSSFANASGKINYLQLQQFKLKVPEWVVYNDGSFDLITDSVMLKGCRPAIDGQAIMSKNVFLGDSPKGKRVVYELQNGFLMVDLKINNDSASISAELSGFKNTPEWFYPISHAKIENADSFYKQGLLFDHHTGITQLSNTNQLIPGDPNKTGNWSHDSYLTFALFNKKDTLAVGTFEHNAFMHRSTIYNRSHQQEILNLTSDPDFLYFESGFLMESIPLSNDFIKLPDIHFIFGNKPFKTLQHLSWEISKISGARNGLCSCYHWSHHKSQSRAFSFNDLKGQLDFLKTLKPQIPFQAIQIDDGYCIHGDWLDPNENWPGGLDRAAREIYQYGYKAGINIAPFKVDENSNLFRKHPDWMVKGRNNRPLPKQLISGAKQYILDTTHPGAQNYIRKVFRTLRKMGFTFYKTSHMDWGLRDSSMMKRANPRYTSMQIYRNILAIIRKEMGIGSFWLCSDTPLPAAIGFADGMLMNDQGQLSWLKNNIPKTINDYYFAHYYNNIFWQNDPGIISLNNKHSELSEDEKISIALWNGIMGGTISTTDTTEAWTEKQKELFRFLEPSDRPNNALLPFWPSITEIKVAAKKYVPPGGWGVLFFNDKDTVVHKTYDITELIGEDRMYIFSWMPAETKYLGKKGKIEVKLQPHQSQLFYLSKSNTPPPKGLTLGGKLPEEPTSGSKKTTKLLSITKK</sequence>
<feature type="compositionally biased region" description="Low complexity" evidence="3">
    <location>
        <begin position="696"/>
        <end position="711"/>
    </location>
</feature>
<dbReference type="GO" id="GO:0004557">
    <property type="term" value="F:alpha-galactosidase activity"/>
    <property type="evidence" value="ECO:0007669"/>
    <property type="project" value="TreeGrafter"/>
</dbReference>
<accession>A0A3B0U1T8</accession>
<dbReference type="AlphaFoldDB" id="A0A3B0U1T8"/>
<keyword evidence="2" id="KW-0326">Glycosidase</keyword>
<keyword evidence="1" id="KW-0378">Hydrolase</keyword>
<name>A0A3B0U1T8_9ZZZZ</name>
<evidence type="ECO:0008006" key="5">
    <source>
        <dbReference type="Google" id="ProtNLM"/>
    </source>
</evidence>
<dbReference type="InterPro" id="IPR006311">
    <property type="entry name" value="TAT_signal"/>
</dbReference>
<evidence type="ECO:0000313" key="4">
    <source>
        <dbReference type="EMBL" id="VAW22940.1"/>
    </source>
</evidence>
<evidence type="ECO:0000256" key="3">
    <source>
        <dbReference type="SAM" id="MobiDB-lite"/>
    </source>
</evidence>